<dbReference type="KEGG" id="lak:106174476"/>
<dbReference type="SUPFAM" id="SSF57424">
    <property type="entry name" value="LDL receptor-like module"/>
    <property type="match status" value="4"/>
</dbReference>
<dbReference type="Pfam" id="PF13855">
    <property type="entry name" value="LRR_8"/>
    <property type="match status" value="2"/>
</dbReference>
<dbReference type="InterPro" id="IPR032675">
    <property type="entry name" value="LRR_dom_sf"/>
</dbReference>
<name>A0A1S3JM70_LINAN</name>
<keyword evidence="4 13" id="KW-0812">Transmembrane</keyword>
<dbReference type="InterPro" id="IPR000859">
    <property type="entry name" value="CUB_dom"/>
</dbReference>
<dbReference type="SMART" id="SM00034">
    <property type="entry name" value="CLECT"/>
    <property type="match status" value="1"/>
</dbReference>
<dbReference type="SUPFAM" id="SSF52058">
    <property type="entry name" value="L domain-like"/>
    <property type="match status" value="1"/>
</dbReference>
<evidence type="ECO:0000259" key="16">
    <source>
        <dbReference type="PROSITE" id="PS50041"/>
    </source>
</evidence>
<dbReference type="CDD" id="cd00037">
    <property type="entry name" value="CLECT"/>
    <property type="match status" value="1"/>
</dbReference>
<organism evidence="18 19">
    <name type="scientific">Lingula anatina</name>
    <name type="common">Brachiopod</name>
    <name type="synonym">Lingula unguis</name>
    <dbReference type="NCBI Taxonomy" id="7574"/>
    <lineage>
        <taxon>Eukaryota</taxon>
        <taxon>Metazoa</taxon>
        <taxon>Spiralia</taxon>
        <taxon>Lophotrochozoa</taxon>
        <taxon>Brachiopoda</taxon>
        <taxon>Linguliformea</taxon>
        <taxon>Lingulata</taxon>
        <taxon>Lingulida</taxon>
        <taxon>Linguloidea</taxon>
        <taxon>Lingulidae</taxon>
        <taxon>Lingula</taxon>
    </lineage>
</organism>
<dbReference type="Proteomes" id="UP000085678">
    <property type="component" value="Unplaced"/>
</dbReference>
<evidence type="ECO:0000256" key="13">
    <source>
        <dbReference type="SAM" id="Phobius"/>
    </source>
</evidence>
<dbReference type="GO" id="GO:0005886">
    <property type="term" value="C:plasma membrane"/>
    <property type="evidence" value="ECO:0007669"/>
    <property type="project" value="UniProtKB-SubCell"/>
</dbReference>
<evidence type="ECO:0000256" key="2">
    <source>
        <dbReference type="ARBA" id="ARBA00022475"/>
    </source>
</evidence>
<evidence type="ECO:0000256" key="14">
    <source>
        <dbReference type="SAM" id="SignalP"/>
    </source>
</evidence>
<dbReference type="InterPro" id="IPR023415">
    <property type="entry name" value="LDLR_class-A_CS"/>
</dbReference>
<keyword evidence="5" id="KW-0677">Repeat</keyword>
<feature type="domain" description="G-protein coupled receptors family 1 profile" evidence="17">
    <location>
        <begin position="1754"/>
        <end position="2011"/>
    </location>
</feature>
<dbReference type="SUPFAM" id="SSF49854">
    <property type="entry name" value="Spermadhesin, CUB domain"/>
    <property type="match status" value="1"/>
</dbReference>
<gene>
    <name evidence="19" type="primary">LOC106174476</name>
</gene>
<dbReference type="SMART" id="SM00042">
    <property type="entry name" value="CUB"/>
    <property type="match status" value="1"/>
</dbReference>
<dbReference type="InterPro" id="IPR035914">
    <property type="entry name" value="Sperma_CUB_dom_sf"/>
</dbReference>
<dbReference type="Pfam" id="PF00057">
    <property type="entry name" value="Ldl_recept_a"/>
    <property type="match status" value="3"/>
</dbReference>
<dbReference type="InterPro" id="IPR001611">
    <property type="entry name" value="Leu-rich_rpt"/>
</dbReference>
<evidence type="ECO:0000256" key="5">
    <source>
        <dbReference type="ARBA" id="ARBA00022737"/>
    </source>
</evidence>
<evidence type="ECO:0000256" key="6">
    <source>
        <dbReference type="ARBA" id="ARBA00022989"/>
    </source>
</evidence>
<comment type="subcellular location">
    <subcellularLocation>
        <location evidence="1">Cell membrane</location>
        <topology evidence="1">Multi-pass membrane protein</topology>
    </subcellularLocation>
</comment>
<dbReference type="InterPro" id="IPR001304">
    <property type="entry name" value="C-type_lectin-like"/>
</dbReference>
<feature type="transmembrane region" description="Helical" evidence="13">
    <location>
        <begin position="1860"/>
        <end position="1880"/>
    </location>
</feature>
<keyword evidence="6 13" id="KW-1133">Transmembrane helix</keyword>
<dbReference type="Pfam" id="PF00001">
    <property type="entry name" value="7tm_1"/>
    <property type="match status" value="1"/>
</dbReference>
<dbReference type="SUPFAM" id="SSF81321">
    <property type="entry name" value="Family A G protein-coupled receptor-like"/>
    <property type="match status" value="1"/>
</dbReference>
<comment type="caution">
    <text evidence="12">Lacks conserved residue(s) required for the propagation of feature annotation.</text>
</comment>
<feature type="domain" description="C-type lectin" evidence="16">
    <location>
        <begin position="800"/>
        <end position="903"/>
    </location>
</feature>
<dbReference type="PRINTS" id="PR00261">
    <property type="entry name" value="LDLRECEPTOR"/>
</dbReference>
<dbReference type="OrthoDB" id="6022531at2759"/>
<dbReference type="PROSITE" id="PS50041">
    <property type="entry name" value="C_TYPE_LECTIN_2"/>
    <property type="match status" value="1"/>
</dbReference>
<evidence type="ECO:0000256" key="4">
    <source>
        <dbReference type="ARBA" id="ARBA00022692"/>
    </source>
</evidence>
<dbReference type="PROSITE" id="PS00237">
    <property type="entry name" value="G_PROTEIN_RECEP_F1_1"/>
    <property type="match status" value="1"/>
</dbReference>
<proteinExistence type="predicted"/>
<evidence type="ECO:0000313" key="19">
    <source>
        <dbReference type="RefSeq" id="XP_013411505.1"/>
    </source>
</evidence>
<evidence type="ECO:0000256" key="7">
    <source>
        <dbReference type="ARBA" id="ARBA00023040"/>
    </source>
</evidence>
<evidence type="ECO:0000259" key="15">
    <source>
        <dbReference type="PROSITE" id="PS01180"/>
    </source>
</evidence>
<dbReference type="PROSITE" id="PS50262">
    <property type="entry name" value="G_PROTEIN_RECEP_F1_2"/>
    <property type="match status" value="1"/>
</dbReference>
<dbReference type="PROSITE" id="PS51450">
    <property type="entry name" value="LRR"/>
    <property type="match status" value="3"/>
</dbReference>
<keyword evidence="8 13" id="KW-0472">Membrane</keyword>
<evidence type="ECO:0000256" key="8">
    <source>
        <dbReference type="ARBA" id="ARBA00023136"/>
    </source>
</evidence>
<evidence type="ECO:0000256" key="12">
    <source>
        <dbReference type="PROSITE-ProRule" id="PRU00124"/>
    </source>
</evidence>
<evidence type="ECO:0000256" key="3">
    <source>
        <dbReference type="ARBA" id="ARBA00022614"/>
    </source>
</evidence>
<keyword evidence="7" id="KW-0297">G-protein coupled receptor</keyword>
<dbReference type="Pfam" id="PF00431">
    <property type="entry name" value="CUB"/>
    <property type="match status" value="1"/>
</dbReference>
<dbReference type="GO" id="GO:0009755">
    <property type="term" value="P:hormone-mediated signaling pathway"/>
    <property type="evidence" value="ECO:0007669"/>
    <property type="project" value="TreeGrafter"/>
</dbReference>
<feature type="disulfide bond" evidence="12">
    <location>
        <begin position="1260"/>
        <end position="1275"/>
    </location>
</feature>
<evidence type="ECO:0000256" key="10">
    <source>
        <dbReference type="ARBA" id="ARBA00023170"/>
    </source>
</evidence>
<dbReference type="GO" id="GO:0007189">
    <property type="term" value="P:adenylate cyclase-activating G protein-coupled receptor signaling pathway"/>
    <property type="evidence" value="ECO:0007669"/>
    <property type="project" value="TreeGrafter"/>
</dbReference>
<feature type="disulfide bond" evidence="12">
    <location>
        <begin position="1191"/>
        <end position="1203"/>
    </location>
</feature>
<keyword evidence="3" id="KW-0433">Leucine-rich repeat</keyword>
<sequence length="2042" mass="231833">MKLYVMAFLAFSFLAFVSWSEAGTLTSGTDLPDTPLVRHADACYEDILSEPTFVSALDKFSNCLDKFCGQKNSQGEFTSRCGRINGQKGQASSTIRLKPGIIETLNFTFEDFDVEYSPGCINDFVAVYDENSVEIGRYCGRHPPFSVYSTGNFMRLSLKTDRSIEGRGFDGFYDTFAKDKYLRTRSTFERFDDDSVEAHTFSVDNSTLVAVAAGRRYHEWLIRTKVGKRLRLSWNLNSTFLNGTDIIIHRGPSEYGEIVFPMLDISSNNSFSENNSMPGSSILVDSFQVFVKVFEPVDSSGDFAMNFTYKSLPVLIDCEESHSEEQGPPQCRKVGDRSQLGQRDRYLSTDDVAARTVTVRDDPKEYAFESKNDSTYLVFRFGLGDRNGYRVLSVTINQIDFSPYSFDYCGYGGIVIIDSDDVDSREYLFGEAPLCGTAKENSALLNQKLQSRSRSLIIIIYHEPVGVLTKDFTLKFTVAASKTDGPQHKIHPLSADNQNPTPTQYQIEYVEHREKGKGITISLVINEKTFNYSYVEIYDVGMRMGQADNFTIVISAKESIDRLIITSEFIDADDRKDCASALFLLEGETIVMPKRMVAYNVTINYFNNRQCGFSKHFIKIRARVSNISKSVCNLKPEIYRERTQSFIFLPLICGAVSHCSYSGKLNGVYYQMVIGMGDDSQEGEYYEMYFRDRSAMQTCDDDTAGGSSVSLLEPRYNITEFCRLDVPVCRRGIAAVSRNDTPYTHRTIGSYKIRVEMIPSASRHKDISFSFNLFTYKSPPLLDNEERKENKSCAPNWQLWNDKCYKVFPNDNSTLTWIPGNRTTWNAANEQCELIGATLVSIRSSDELDFLMYMMATKWKDDIIHADKYIIFIGINDNKINKKYTWLDQSVMGFADWYNYQENRYLLEGRLLLEENQPICDGKKNTVATAISDRALVDMDKLQPFSHEATRCTAMVFTDTHTSTNWIKIPCEFPFCKASFICQKDTNDRNIINRFPEMKSKTAYTSVSHGSPSRLVWAEFKCPAGWVAINLPSTDGFKCYRLISLRNQAADIDVMCAVNRTMMMSPDCRERTKVLHSVASASCQDNQATLATVNQSDIPLIEQHLKLWRRPYGPGVKINVEEDNNQGCISLQYVPEIIAWDKTDKVTNERWAFVNSCEGELYEMKYSFFLRDLQDALCVQEVGEPPQKPSCNPNLTFACNDGCILHHYRCNGIRDCLDGEDEKDCDACVKPEPEEGPKAYFYCETYDDSSPMCIPWAKFCDFVEDCHDGSDEKWCTQHLCLPGERECDKGQCIEETKWCDGIVDCLDESDELTCNDIITDVNSNTSYQCFSGNIIPINQTFDDVVDCVGFTSEDEMKDGEYTISGVNVTCDEGSFSCLGRYGCFQAESLCLFDLDSFGHLDHCRTGPHLKNCETFICPPQTHYKCSNSFCIPLHRLCDGTKDCPGGDDEGDYCKRFECKGMFKCPTERNCLPWEKVCDGVIHCNKTHDDERFCGMEEACRLCKCSGSHVDCSKGERLTSIPWATRELRALTFRGNNISLTNETFVQYRRLGALDLANNNIKTIPKGTFDPLVNLIELDLRNNLLTVITSKVFSKLFALRKLILFGNPIMFVQEGAIALCTNLTYMNLSHLDIRNVSENAFKFDAGIKPRLRYLNLSNNNLKTLRKESFSGLNVLEELYLYLEENDLSQVKIDVFSTLPNTTILKTDDFKFCCIAKGYVESCEPRTDPFSTCEDLMANIGLRIAIWVLGILSILGNALVIIWRFRSERGKVVSFLIQSLGMSDFFMGLYLLIIAGADVYYRNRYAIESDYWRNSGLCKFAGVMSMVSSEMSVFMLVIITYERFIVVLFPFKIERRMNMKTARIVVGVGFVVIVILSVIPVLGMQYFGTEDYIKNGVCLLYNFTAGKVKGWEYAAAIYLVANFVAFLFIAIAYIIIYWTVRSTRKQAGKAFEEEAKLVRRITFVIATDFCCWMPIIITGVVSLLNDTPLDPTVTAWMVVFVMPLNSAINPILYTFSTIGRDNKASKTQVYMHQAQLKKLEDKDN</sequence>
<dbReference type="PANTHER" id="PTHR24372:SF77">
    <property type="entry name" value="G-PROTEIN COUPLED RECEPTORS FAMILY 1 PROFILE DOMAIN-CONTAINING PROTEIN"/>
    <property type="match status" value="1"/>
</dbReference>
<evidence type="ECO:0000256" key="9">
    <source>
        <dbReference type="ARBA" id="ARBA00023157"/>
    </source>
</evidence>
<dbReference type="InterPro" id="IPR002172">
    <property type="entry name" value="LDrepeatLR_classA_rpt"/>
</dbReference>
<keyword evidence="11" id="KW-0807">Transducer</keyword>
<feature type="disulfide bond" evidence="12">
    <location>
        <begin position="1299"/>
        <end position="1314"/>
    </location>
</feature>
<dbReference type="InterPro" id="IPR017452">
    <property type="entry name" value="GPCR_Rhodpsn_7TM"/>
</dbReference>
<feature type="transmembrane region" description="Helical" evidence="13">
    <location>
        <begin position="1913"/>
        <end position="1938"/>
    </location>
</feature>
<evidence type="ECO:0000256" key="1">
    <source>
        <dbReference type="ARBA" id="ARBA00004651"/>
    </source>
</evidence>
<feature type="transmembrane region" description="Helical" evidence="13">
    <location>
        <begin position="1959"/>
        <end position="1979"/>
    </location>
</feature>
<dbReference type="InterPro" id="IPR016186">
    <property type="entry name" value="C-type_lectin-like/link_sf"/>
</dbReference>
<dbReference type="InterPro" id="IPR036055">
    <property type="entry name" value="LDL_receptor-like_sf"/>
</dbReference>
<evidence type="ECO:0000313" key="18">
    <source>
        <dbReference type="Proteomes" id="UP000085678"/>
    </source>
</evidence>
<dbReference type="InParanoid" id="A0A1S3JM70"/>
<dbReference type="SMART" id="SM00369">
    <property type="entry name" value="LRR_TYP"/>
    <property type="match status" value="4"/>
</dbReference>
<feature type="disulfide bond" evidence="12">
    <location>
        <begin position="1458"/>
        <end position="1470"/>
    </location>
</feature>
<feature type="transmembrane region" description="Helical" evidence="13">
    <location>
        <begin position="1742"/>
        <end position="1761"/>
    </location>
</feature>
<feature type="signal peptide" evidence="14">
    <location>
        <begin position="1"/>
        <end position="22"/>
    </location>
</feature>
<dbReference type="PROSITE" id="PS01180">
    <property type="entry name" value="CUB"/>
    <property type="match status" value="1"/>
</dbReference>
<evidence type="ECO:0000259" key="17">
    <source>
        <dbReference type="PROSITE" id="PS50262"/>
    </source>
</evidence>
<dbReference type="SMART" id="SM00192">
    <property type="entry name" value="LDLa"/>
    <property type="match status" value="5"/>
</dbReference>
<dbReference type="Gene3D" id="3.80.10.10">
    <property type="entry name" value="Ribonuclease Inhibitor"/>
    <property type="match status" value="2"/>
</dbReference>
<feature type="transmembrane region" description="Helical" evidence="13">
    <location>
        <begin position="1991"/>
        <end position="2013"/>
    </location>
</feature>
<dbReference type="InterPro" id="IPR000276">
    <property type="entry name" value="GPCR_Rhodpsn"/>
</dbReference>
<feature type="disulfide bond" evidence="12">
    <location>
        <begin position="1210"/>
        <end position="1225"/>
    </location>
</feature>
<dbReference type="SUPFAM" id="SSF56436">
    <property type="entry name" value="C-type lectin-like"/>
    <property type="match status" value="1"/>
</dbReference>
<dbReference type="CDD" id="cd00041">
    <property type="entry name" value="CUB"/>
    <property type="match status" value="1"/>
</dbReference>
<dbReference type="PROSITE" id="PS01209">
    <property type="entry name" value="LDLRA_1"/>
    <property type="match status" value="1"/>
</dbReference>
<keyword evidence="18" id="KW-1185">Reference proteome</keyword>
<keyword evidence="2" id="KW-1003">Cell membrane</keyword>
<dbReference type="CDD" id="cd00112">
    <property type="entry name" value="LDLa"/>
    <property type="match status" value="4"/>
</dbReference>
<dbReference type="PROSITE" id="PS50068">
    <property type="entry name" value="LDLRA_2"/>
    <property type="match status" value="5"/>
</dbReference>
<dbReference type="RefSeq" id="XP_013411505.1">
    <property type="nucleotide sequence ID" value="XM_013556051.1"/>
</dbReference>
<evidence type="ECO:0000256" key="11">
    <source>
        <dbReference type="ARBA" id="ARBA00023224"/>
    </source>
</evidence>
<protein>
    <submittedName>
        <fullName evidence="19">Uncharacterized protein LOC106174476</fullName>
    </submittedName>
</protein>
<accession>A0A1S3JM70</accession>
<feature type="disulfide bond" evidence="12">
    <location>
        <begin position="1425"/>
        <end position="1443"/>
    </location>
</feature>
<dbReference type="PANTHER" id="PTHR24372">
    <property type="entry name" value="GLYCOPROTEIN HORMONE RECEPTOR"/>
    <property type="match status" value="1"/>
</dbReference>
<feature type="disulfide bond" evidence="12">
    <location>
        <begin position="1287"/>
        <end position="1305"/>
    </location>
</feature>
<reference evidence="19" key="1">
    <citation type="submission" date="2025-08" db="UniProtKB">
        <authorList>
            <consortium name="RefSeq"/>
        </authorList>
    </citation>
    <scope>IDENTIFICATION</scope>
    <source>
        <tissue evidence="19">Gonads</tissue>
    </source>
</reference>
<feature type="domain" description="CUB" evidence="15">
    <location>
        <begin position="68"/>
        <end position="176"/>
    </location>
</feature>
<keyword evidence="9 12" id="KW-1015">Disulfide bond</keyword>
<dbReference type="Gene3D" id="2.60.120.290">
    <property type="entry name" value="Spermadhesin, CUB domain"/>
    <property type="match status" value="1"/>
</dbReference>
<dbReference type="GO" id="GO:0008528">
    <property type="term" value="F:G protein-coupled peptide receptor activity"/>
    <property type="evidence" value="ECO:0007669"/>
    <property type="project" value="TreeGrafter"/>
</dbReference>
<dbReference type="InterPro" id="IPR016187">
    <property type="entry name" value="CTDL_fold"/>
</dbReference>
<feature type="transmembrane region" description="Helical" evidence="13">
    <location>
        <begin position="1773"/>
        <end position="1798"/>
    </location>
</feature>
<feature type="disulfide bond" evidence="12">
    <location>
        <begin position="1280"/>
        <end position="1292"/>
    </location>
</feature>
<dbReference type="Gene3D" id="4.10.400.10">
    <property type="entry name" value="Low-density Lipoprotein Receptor"/>
    <property type="match status" value="4"/>
</dbReference>
<dbReference type="Gene3D" id="1.20.1070.10">
    <property type="entry name" value="Rhodopsin 7-helix transmembrane proteins"/>
    <property type="match status" value="1"/>
</dbReference>
<dbReference type="Gene3D" id="3.10.100.10">
    <property type="entry name" value="Mannose-Binding Protein A, subunit A"/>
    <property type="match status" value="1"/>
</dbReference>
<keyword evidence="10" id="KW-0675">Receptor</keyword>
<dbReference type="InterPro" id="IPR003591">
    <property type="entry name" value="Leu-rich_rpt_typical-subtyp"/>
</dbReference>
<dbReference type="Pfam" id="PF00059">
    <property type="entry name" value="Lectin_C"/>
    <property type="match status" value="1"/>
</dbReference>
<keyword evidence="14" id="KW-0732">Signal</keyword>
<dbReference type="GeneID" id="106174476"/>
<feature type="chain" id="PRO_5010302737" evidence="14">
    <location>
        <begin position="23"/>
        <end position="2042"/>
    </location>
</feature>